<name>A0ACC0M2H2_RHOML</name>
<reference evidence="1" key="1">
    <citation type="submission" date="2022-02" db="EMBL/GenBank/DDBJ databases">
        <title>Plant Genome Project.</title>
        <authorList>
            <person name="Zhang R.-G."/>
        </authorList>
    </citation>
    <scope>NUCLEOTIDE SEQUENCE</scope>
    <source>
        <strain evidence="1">AT1</strain>
    </source>
</reference>
<dbReference type="Proteomes" id="UP001062846">
    <property type="component" value="Chromosome 10"/>
</dbReference>
<sequence length="157" mass="16841">MGARNEVPLNTRNDCLRGLEVFEEIANPTPEGGPLGIHCRGLAGALSSKNGAILGQPVQPLDVSRSSQERLAKSRMLAPQRDRRGNAQIPRQQDGVVGAASHQYLLEGRVTNDLIHPLRPVSGRRSLGLEAALHIGKVSAFDAETEEGGRVDQLHSS</sequence>
<organism evidence="1 2">
    <name type="scientific">Rhododendron molle</name>
    <name type="common">Chinese azalea</name>
    <name type="synonym">Azalea mollis</name>
    <dbReference type="NCBI Taxonomy" id="49168"/>
    <lineage>
        <taxon>Eukaryota</taxon>
        <taxon>Viridiplantae</taxon>
        <taxon>Streptophyta</taxon>
        <taxon>Embryophyta</taxon>
        <taxon>Tracheophyta</taxon>
        <taxon>Spermatophyta</taxon>
        <taxon>Magnoliopsida</taxon>
        <taxon>eudicotyledons</taxon>
        <taxon>Gunneridae</taxon>
        <taxon>Pentapetalae</taxon>
        <taxon>asterids</taxon>
        <taxon>Ericales</taxon>
        <taxon>Ericaceae</taxon>
        <taxon>Ericoideae</taxon>
        <taxon>Rhodoreae</taxon>
        <taxon>Rhododendron</taxon>
    </lineage>
</organism>
<evidence type="ECO:0000313" key="2">
    <source>
        <dbReference type="Proteomes" id="UP001062846"/>
    </source>
</evidence>
<proteinExistence type="predicted"/>
<accession>A0ACC0M2H2</accession>
<gene>
    <name evidence="1" type="ORF">RHMOL_Rhmol10G0146600</name>
</gene>
<protein>
    <submittedName>
        <fullName evidence="1">Uncharacterized protein</fullName>
    </submittedName>
</protein>
<dbReference type="EMBL" id="CM046397">
    <property type="protein sequence ID" value="KAI8535072.1"/>
    <property type="molecule type" value="Genomic_DNA"/>
</dbReference>
<evidence type="ECO:0000313" key="1">
    <source>
        <dbReference type="EMBL" id="KAI8535072.1"/>
    </source>
</evidence>
<keyword evidence="2" id="KW-1185">Reference proteome</keyword>
<comment type="caution">
    <text evidence="1">The sequence shown here is derived from an EMBL/GenBank/DDBJ whole genome shotgun (WGS) entry which is preliminary data.</text>
</comment>